<sequence length="332" mass="35064">MGGRSPGREGSGMRFISSVVAVAIAWSCCPLAVAAEGHTLTVESGDVSGFYYPEAGALCRLINRERSRHGLRCVVEPTLGSLANLTALRVGDGQLAIVQSRILAQAVTGGEGPAREPDAGLRILMSLHGEALAVLVNPAAKIKSMTDVKGKRLAVGHPGSFQRLMADSLLASEGLTSRDLGQVLEMDAHEASEALCRNEIDAAVFTGLHPLAEVQDAIDECGASLLSVRSSAVDTYLKANPAFIRQTIPGDTYAGVHDKVVSFGIASLLVTTASLSPDDAYEVVKAVFEGLAFLKSQHPLFGGLDRKQMARDAMVAPLHEGALRYYKENGLQ</sequence>
<protein>
    <submittedName>
        <fullName evidence="1">C4-dicarboxylate ABC transporter</fullName>
    </submittedName>
</protein>
<proteinExistence type="predicted"/>
<dbReference type="Gene3D" id="3.40.190.10">
    <property type="entry name" value="Periplasmic binding protein-like II"/>
    <property type="match status" value="2"/>
</dbReference>
<dbReference type="SUPFAM" id="SSF53850">
    <property type="entry name" value="Periplasmic binding protein-like II"/>
    <property type="match status" value="1"/>
</dbReference>
<keyword evidence="2" id="KW-1185">Reference proteome</keyword>
<accession>A0A2N3PNE4</accession>
<dbReference type="Pfam" id="PF16868">
    <property type="entry name" value="NMT1_3"/>
    <property type="match status" value="1"/>
</dbReference>
<name>A0A2N3PNE4_9PROT</name>
<dbReference type="PANTHER" id="PTHR42941:SF1">
    <property type="entry name" value="SLL1037 PROTEIN"/>
    <property type="match status" value="1"/>
</dbReference>
<evidence type="ECO:0000313" key="1">
    <source>
        <dbReference type="EMBL" id="PKU21923.1"/>
    </source>
</evidence>
<evidence type="ECO:0000313" key="2">
    <source>
        <dbReference type="Proteomes" id="UP000233293"/>
    </source>
</evidence>
<dbReference type="NCBIfam" id="TIGR02122">
    <property type="entry name" value="TRAP_TAXI"/>
    <property type="match status" value="1"/>
</dbReference>
<reference evidence="2" key="1">
    <citation type="submission" date="2017-12" db="EMBL/GenBank/DDBJ databases">
        <title>Draft genome sequence of Telmatospirillum siberiense 26-4b1T, an acidotolerant peatland alphaproteobacterium potentially involved in sulfur cycling.</title>
        <authorList>
            <person name="Hausmann B."/>
            <person name="Pjevac P."/>
            <person name="Schreck K."/>
            <person name="Herbold C.W."/>
            <person name="Daims H."/>
            <person name="Wagner M."/>
            <person name="Pester M."/>
            <person name="Loy A."/>
        </authorList>
    </citation>
    <scope>NUCLEOTIDE SEQUENCE [LARGE SCALE GENOMIC DNA]</scope>
    <source>
        <strain evidence="2">26-4b1</strain>
    </source>
</reference>
<dbReference type="EMBL" id="PIUM01000041">
    <property type="protein sequence ID" value="PKU21923.1"/>
    <property type="molecule type" value="Genomic_DNA"/>
</dbReference>
<dbReference type="Proteomes" id="UP000233293">
    <property type="component" value="Unassembled WGS sequence"/>
</dbReference>
<dbReference type="PANTHER" id="PTHR42941">
    <property type="entry name" value="SLL1037 PROTEIN"/>
    <property type="match status" value="1"/>
</dbReference>
<comment type="caution">
    <text evidence="1">The sequence shown here is derived from an EMBL/GenBank/DDBJ whole genome shotgun (WGS) entry which is preliminary data.</text>
</comment>
<organism evidence="1 2">
    <name type="scientific">Telmatospirillum siberiense</name>
    <dbReference type="NCBI Taxonomy" id="382514"/>
    <lineage>
        <taxon>Bacteria</taxon>
        <taxon>Pseudomonadati</taxon>
        <taxon>Pseudomonadota</taxon>
        <taxon>Alphaproteobacteria</taxon>
        <taxon>Rhodospirillales</taxon>
        <taxon>Rhodospirillaceae</taxon>
        <taxon>Telmatospirillum</taxon>
    </lineage>
</organism>
<dbReference type="AlphaFoldDB" id="A0A2N3PNE4"/>
<gene>
    <name evidence="1" type="ORF">CWS72_24360</name>
</gene>
<dbReference type="InterPro" id="IPR011852">
    <property type="entry name" value="TRAP_TAXI"/>
</dbReference>